<dbReference type="Pfam" id="PF04909">
    <property type="entry name" value="Amidohydro_2"/>
    <property type="match status" value="1"/>
</dbReference>
<keyword evidence="4" id="KW-1185">Reference proteome</keyword>
<evidence type="ECO:0000313" key="3">
    <source>
        <dbReference type="EMBL" id="SCL25423.1"/>
    </source>
</evidence>
<dbReference type="STRING" id="145854.GA0074692_1958"/>
<feature type="domain" description="Amidohydrolase-related" evidence="2">
    <location>
        <begin position="3"/>
        <end position="326"/>
    </location>
</feature>
<evidence type="ECO:0000259" key="2">
    <source>
        <dbReference type="Pfam" id="PF04909"/>
    </source>
</evidence>
<dbReference type="RefSeq" id="WP_091642043.1">
    <property type="nucleotide sequence ID" value="NZ_FMHW01000002.1"/>
</dbReference>
<protein>
    <submittedName>
        <fullName evidence="3">4-oxalmesaconate hydratase</fullName>
    </submittedName>
</protein>
<dbReference type="PANTHER" id="PTHR21240:SF28">
    <property type="entry name" value="ISO-OROTATE DECARBOXYLASE (EUROFUNG)"/>
    <property type="match status" value="1"/>
</dbReference>
<name>A0A1C6S7K8_9ACTN</name>
<evidence type="ECO:0000313" key="4">
    <source>
        <dbReference type="Proteomes" id="UP000198959"/>
    </source>
</evidence>
<dbReference type="GO" id="GO:0016831">
    <property type="term" value="F:carboxy-lyase activity"/>
    <property type="evidence" value="ECO:0007669"/>
    <property type="project" value="InterPro"/>
</dbReference>
<dbReference type="AlphaFoldDB" id="A0A1C6S7K8"/>
<reference evidence="4" key="1">
    <citation type="submission" date="2016-06" db="EMBL/GenBank/DDBJ databases">
        <authorList>
            <person name="Varghese N."/>
            <person name="Submissions Spin"/>
        </authorList>
    </citation>
    <scope>NUCLEOTIDE SEQUENCE [LARGE SCALE GENOMIC DNA]</scope>
    <source>
        <strain evidence="4">DSM 43817</strain>
    </source>
</reference>
<sequence>MIIDSHAHYTTAPPQLDAYRGRQITNANKPEKGSLRISDDQIRESLQRHLRRMDEHGIDRMIFSPRASGMGHEFGDFTTSLYWAQVNNDLIARVCQLYPDRFIPACQLPQSPGVSPRECIAELERCVLEMGFVGCNINPDVAGGGQPFTPSLGDAWWYPLYEKMIELDVPGLIHATSSVNPAVHLNGSHYTNVDAAAVFELCWSDVLERYPALKLIVPHGGGSIPFHFNRLRSLFLGSGRRPFEEVVKGLYFDTSVYDRDSMEMLIRKIGPDNVIFATEPFGTAKNIDPDTGRTFDDTRSFIEDLDWLTEEQKADIFGGNALRLYSRVRQTVTAQP</sequence>
<dbReference type="InterPro" id="IPR032465">
    <property type="entry name" value="ACMSD"/>
</dbReference>
<dbReference type="EMBL" id="FMHW01000002">
    <property type="protein sequence ID" value="SCL25423.1"/>
    <property type="molecule type" value="Genomic_DNA"/>
</dbReference>
<evidence type="ECO:0000256" key="1">
    <source>
        <dbReference type="ARBA" id="ARBA00023239"/>
    </source>
</evidence>
<keyword evidence="1" id="KW-0456">Lyase</keyword>
<dbReference type="GO" id="GO:0019748">
    <property type="term" value="P:secondary metabolic process"/>
    <property type="evidence" value="ECO:0007669"/>
    <property type="project" value="TreeGrafter"/>
</dbReference>
<dbReference type="SUPFAM" id="SSF51556">
    <property type="entry name" value="Metallo-dependent hydrolases"/>
    <property type="match status" value="1"/>
</dbReference>
<dbReference type="Proteomes" id="UP000198959">
    <property type="component" value="Unassembled WGS sequence"/>
</dbReference>
<dbReference type="PANTHER" id="PTHR21240">
    <property type="entry name" value="2-AMINO-3-CARBOXYLMUCONATE-6-SEMIALDEHYDE DECARBOXYLASE"/>
    <property type="match status" value="1"/>
</dbReference>
<dbReference type="InterPro" id="IPR032466">
    <property type="entry name" value="Metal_Hydrolase"/>
</dbReference>
<dbReference type="Gene3D" id="3.20.20.140">
    <property type="entry name" value="Metal-dependent hydrolases"/>
    <property type="match status" value="1"/>
</dbReference>
<dbReference type="GO" id="GO:0016787">
    <property type="term" value="F:hydrolase activity"/>
    <property type="evidence" value="ECO:0007669"/>
    <property type="project" value="InterPro"/>
</dbReference>
<organism evidence="3 4">
    <name type="scientific">Micromonospora pallida</name>
    <dbReference type="NCBI Taxonomy" id="145854"/>
    <lineage>
        <taxon>Bacteria</taxon>
        <taxon>Bacillati</taxon>
        <taxon>Actinomycetota</taxon>
        <taxon>Actinomycetes</taxon>
        <taxon>Micromonosporales</taxon>
        <taxon>Micromonosporaceae</taxon>
        <taxon>Micromonospora</taxon>
    </lineage>
</organism>
<dbReference type="OrthoDB" id="149172at2"/>
<proteinExistence type="predicted"/>
<gene>
    <name evidence="3" type="ORF">GA0074692_1958</name>
</gene>
<dbReference type="InterPro" id="IPR006680">
    <property type="entry name" value="Amidohydro-rel"/>
</dbReference>
<accession>A0A1C6S7K8</accession>
<dbReference type="GO" id="GO:0005737">
    <property type="term" value="C:cytoplasm"/>
    <property type="evidence" value="ECO:0007669"/>
    <property type="project" value="TreeGrafter"/>
</dbReference>